<accession>A0ABN7WR19</accession>
<name>A0ABN7WR19_GIGMA</name>
<evidence type="ECO:0000313" key="2">
    <source>
        <dbReference type="Proteomes" id="UP000789901"/>
    </source>
</evidence>
<organism evidence="1 2">
    <name type="scientific">Gigaspora margarita</name>
    <dbReference type="NCBI Taxonomy" id="4874"/>
    <lineage>
        <taxon>Eukaryota</taxon>
        <taxon>Fungi</taxon>
        <taxon>Fungi incertae sedis</taxon>
        <taxon>Mucoromycota</taxon>
        <taxon>Glomeromycotina</taxon>
        <taxon>Glomeromycetes</taxon>
        <taxon>Diversisporales</taxon>
        <taxon>Gigasporaceae</taxon>
        <taxon>Gigaspora</taxon>
    </lineage>
</organism>
<dbReference type="EMBL" id="CAJVQB010058615">
    <property type="protein sequence ID" value="CAG8838666.1"/>
    <property type="molecule type" value="Genomic_DNA"/>
</dbReference>
<evidence type="ECO:0000313" key="1">
    <source>
        <dbReference type="EMBL" id="CAG8838666.1"/>
    </source>
</evidence>
<sequence>VHAREEELVRLQEEVVASTSQNVAKNTENSMIQLENPWKVVNRGRLKAASHHNKKITNVTSQET</sequence>
<reference evidence="1 2" key="1">
    <citation type="submission" date="2021-06" db="EMBL/GenBank/DDBJ databases">
        <authorList>
            <person name="Kallberg Y."/>
            <person name="Tangrot J."/>
            <person name="Rosling A."/>
        </authorList>
    </citation>
    <scope>NUCLEOTIDE SEQUENCE [LARGE SCALE GENOMIC DNA]</scope>
    <source>
        <strain evidence="1 2">120-4 pot B 10/14</strain>
    </source>
</reference>
<feature type="non-terminal residue" evidence="1">
    <location>
        <position position="1"/>
    </location>
</feature>
<gene>
    <name evidence="1" type="ORF">GMARGA_LOCUS34090</name>
</gene>
<protein>
    <submittedName>
        <fullName evidence="1">30932_t:CDS:1</fullName>
    </submittedName>
</protein>
<comment type="caution">
    <text evidence="1">The sequence shown here is derived from an EMBL/GenBank/DDBJ whole genome shotgun (WGS) entry which is preliminary data.</text>
</comment>
<feature type="non-terminal residue" evidence="1">
    <location>
        <position position="64"/>
    </location>
</feature>
<dbReference type="Proteomes" id="UP000789901">
    <property type="component" value="Unassembled WGS sequence"/>
</dbReference>
<keyword evidence="2" id="KW-1185">Reference proteome</keyword>
<proteinExistence type="predicted"/>